<name>A0ACC2PVY8_9HYME</name>
<dbReference type="EMBL" id="CM056741">
    <property type="protein sequence ID" value="KAJ8687557.1"/>
    <property type="molecule type" value="Genomic_DNA"/>
</dbReference>
<proteinExistence type="predicted"/>
<comment type="caution">
    <text evidence="1">The sequence shown here is derived from an EMBL/GenBank/DDBJ whole genome shotgun (WGS) entry which is preliminary data.</text>
</comment>
<gene>
    <name evidence="1" type="ORF">QAD02_023351</name>
</gene>
<accession>A0ACC2PVY8</accession>
<organism evidence="1 2">
    <name type="scientific">Eretmocerus hayati</name>
    <dbReference type="NCBI Taxonomy" id="131215"/>
    <lineage>
        <taxon>Eukaryota</taxon>
        <taxon>Metazoa</taxon>
        <taxon>Ecdysozoa</taxon>
        <taxon>Arthropoda</taxon>
        <taxon>Hexapoda</taxon>
        <taxon>Insecta</taxon>
        <taxon>Pterygota</taxon>
        <taxon>Neoptera</taxon>
        <taxon>Endopterygota</taxon>
        <taxon>Hymenoptera</taxon>
        <taxon>Apocrita</taxon>
        <taxon>Proctotrupomorpha</taxon>
        <taxon>Chalcidoidea</taxon>
        <taxon>Aphelinidae</taxon>
        <taxon>Aphelininae</taxon>
        <taxon>Eretmocerus</taxon>
    </lineage>
</organism>
<dbReference type="Proteomes" id="UP001239111">
    <property type="component" value="Chromosome 1"/>
</dbReference>
<keyword evidence="2" id="KW-1185">Reference proteome</keyword>
<evidence type="ECO:0000313" key="1">
    <source>
        <dbReference type="EMBL" id="KAJ8687557.1"/>
    </source>
</evidence>
<evidence type="ECO:0000313" key="2">
    <source>
        <dbReference type="Proteomes" id="UP001239111"/>
    </source>
</evidence>
<protein>
    <submittedName>
        <fullName evidence="1">Uncharacterized protein</fullName>
    </submittedName>
</protein>
<reference evidence="1" key="1">
    <citation type="submission" date="2023-04" db="EMBL/GenBank/DDBJ databases">
        <title>A chromosome-level genome assembly of the parasitoid wasp Eretmocerus hayati.</title>
        <authorList>
            <person name="Zhong Y."/>
            <person name="Liu S."/>
            <person name="Liu Y."/>
        </authorList>
    </citation>
    <scope>NUCLEOTIDE SEQUENCE</scope>
    <source>
        <strain evidence="1">ZJU_SS_LIU_2023</strain>
    </source>
</reference>
<sequence length="663" mass="75330">MCDKRSISPSSSPSAKQPKIDIDSSEWSRKRSGGAFMPQLHPVNGLRDDLAVPAATNHNNHLPNGHPEPHLTNGFGSITSPSPSPSDEPVVVNRTEEKIPNETIPTTIVPSIPTPVTTVTTSQDDDSMSCTSSTMTNKVSSTSDDNSSIIRVTDDDDDGDQHMTPVFNGSLEGAAAESPTPKMTTQELIDSIEWKEVRIHLDDVKYHPDYDKYLHKRNEYEVERVIKKKFENGCTYYLVKWKNWSSEFNTWEPIRNLNGCDELLKEFEERRRQLIERFQASANYYPDQGDLEIQLHELRSRGKSIGSSLEDVDKVYDRIETYLKLGASKCPKLLEKIKRCICCMNLNESRNEQMQSLQDWEREMNSITKGKPSIKVENTVDLERAPQEFFYIDDYLPGTGVIIPDEPPIGCECTTCDSKTKCCYAMCEGGFPYTSAYRIRVPPGTPIYECNKRCVCPSDCQNRVVQRGSEMKLCVFRTDNGRGWGVKTLRVIKKGTFVIQYVGEVITNEEAERRGKEYDAAGRTYLFDLDYNETEEQCPYTVDAAQYGNISHFINHSCDPNLAVYAVWINCLDPNLPKLALFATRDIKQNEELTFDYMRQSTTTKEESNRQRLDKPEEENAMDTDGAEVKDAEAAAEDEKRKKKLEGRARCKCGADVCRQYLF</sequence>